<accession>A0A5J5JW17</accession>
<evidence type="ECO:0000259" key="2">
    <source>
        <dbReference type="Pfam" id="PF13349"/>
    </source>
</evidence>
<reference evidence="3 4" key="1">
    <citation type="submission" date="2019-09" db="EMBL/GenBank/DDBJ databases">
        <title>Screening of Novel Bioactive Compounds from Soil-Associated.</title>
        <authorList>
            <person name="Gong X."/>
        </authorList>
    </citation>
    <scope>NUCLEOTIDE SEQUENCE [LARGE SCALE GENOMIC DNA]</scope>
    <source>
        <strain evidence="3 4">Gxj-6</strain>
    </source>
</reference>
<dbReference type="Pfam" id="PF13349">
    <property type="entry name" value="DUF4097"/>
    <property type="match status" value="1"/>
</dbReference>
<evidence type="ECO:0000313" key="4">
    <source>
        <dbReference type="Proteomes" id="UP000327011"/>
    </source>
</evidence>
<sequence>MKKTTLAVAGAALGLTLTVTACGGTLGFGGEQAVQSYDVKDAVTLVDAHTGSGDVVVSESDRSGIHVTETLHWWGTRPKTEDGHSVDGGTLTLKYKCGRCSVDYKVEVPRGLAVKIDTGSGDLTLRNLTGQVEASTGSGDVDARGLAAKEVNARTGSGDVTLRFTAAPADVQAVTGSGDGKVWLPDGAYAIDATTGSGGRRVDFAEDDSAPNKIVVRAGSGDAEVRKL</sequence>
<dbReference type="PROSITE" id="PS51257">
    <property type="entry name" value="PROKAR_LIPOPROTEIN"/>
    <property type="match status" value="1"/>
</dbReference>
<name>A0A5J5JW17_9ACTN</name>
<feature type="signal peptide" evidence="1">
    <location>
        <begin position="1"/>
        <end position="21"/>
    </location>
</feature>
<comment type="caution">
    <text evidence="3">The sequence shown here is derived from an EMBL/GenBank/DDBJ whole genome shotgun (WGS) entry which is preliminary data.</text>
</comment>
<dbReference type="EMBL" id="VYTZ01000010">
    <property type="protein sequence ID" value="KAA9375769.1"/>
    <property type="molecule type" value="Genomic_DNA"/>
</dbReference>
<feature type="domain" description="DUF4097" evidence="2">
    <location>
        <begin position="46"/>
        <end position="225"/>
    </location>
</feature>
<evidence type="ECO:0000313" key="3">
    <source>
        <dbReference type="EMBL" id="KAA9375769.1"/>
    </source>
</evidence>
<proteinExistence type="predicted"/>
<dbReference type="Proteomes" id="UP000327011">
    <property type="component" value="Unassembled WGS sequence"/>
</dbReference>
<keyword evidence="4" id="KW-1185">Reference proteome</keyword>
<dbReference type="AlphaFoldDB" id="A0A5J5JW17"/>
<gene>
    <name evidence="3" type="ORF">F5972_26630</name>
</gene>
<evidence type="ECO:0000256" key="1">
    <source>
        <dbReference type="SAM" id="SignalP"/>
    </source>
</evidence>
<feature type="chain" id="PRO_5039225315" evidence="1">
    <location>
        <begin position="22"/>
        <end position="228"/>
    </location>
</feature>
<protein>
    <submittedName>
        <fullName evidence="3">DUF4097 domain-containing protein</fullName>
    </submittedName>
</protein>
<dbReference type="InterPro" id="IPR025164">
    <property type="entry name" value="Toastrack_DUF4097"/>
</dbReference>
<dbReference type="Gene3D" id="2.160.20.120">
    <property type="match status" value="1"/>
</dbReference>
<dbReference type="RefSeq" id="WP_150937037.1">
    <property type="nucleotide sequence ID" value="NZ_VYTZ01000010.1"/>
</dbReference>
<keyword evidence="1" id="KW-0732">Signal</keyword>
<organism evidence="3 4">
    <name type="scientific">Microbispora cellulosiformans</name>
    <dbReference type="NCBI Taxonomy" id="2614688"/>
    <lineage>
        <taxon>Bacteria</taxon>
        <taxon>Bacillati</taxon>
        <taxon>Actinomycetota</taxon>
        <taxon>Actinomycetes</taxon>
        <taxon>Streptosporangiales</taxon>
        <taxon>Streptosporangiaceae</taxon>
        <taxon>Microbispora</taxon>
    </lineage>
</organism>